<name>A0A109DCX0_9LACO</name>
<dbReference type="RefSeq" id="WP_060462455.1">
    <property type="nucleotide sequence ID" value="NZ_AP025162.1"/>
</dbReference>
<reference evidence="1 2" key="1">
    <citation type="journal article" date="2016" name="Microbiology (Mosc.)">
        <title>Comparison of Lactobacillus crispatus isolates from Lactobacillus-dominated vaginal microbiomes with isolates from microbiomes containing bacterial vaginosis-associated bacteria.</title>
        <authorList>
            <person name="Abdelmaksoud A.A."/>
            <person name="Koparde V.N."/>
            <person name="Sheth N.U."/>
            <person name="Serrano M.G."/>
            <person name="Glascock A.L."/>
            <person name="Fettweis J.M."/>
            <person name="Strauss Iii J.F."/>
            <person name="Buck G.A."/>
            <person name="Jefferson K.K."/>
        </authorList>
    </citation>
    <scope>NUCLEOTIDE SEQUENCE [LARGE SCALE GENOMIC DNA]</scope>
    <source>
        <strain evidence="1 2">VMC3</strain>
    </source>
</reference>
<proteinExistence type="predicted"/>
<evidence type="ECO:0000313" key="2">
    <source>
        <dbReference type="Proteomes" id="UP000067598"/>
    </source>
</evidence>
<gene>
    <name evidence="1" type="ORF">AEL95_09150</name>
</gene>
<dbReference type="PANTHER" id="PTHR41317:SF1">
    <property type="entry name" value="PD-(D_E)XK NUCLEASE FAMILY TRANSPOSASE"/>
    <property type="match status" value="1"/>
</dbReference>
<dbReference type="Pfam" id="PF12784">
    <property type="entry name" value="PDDEXK_2"/>
    <property type="match status" value="1"/>
</dbReference>
<dbReference type="NCBIfam" id="TIGR01784">
    <property type="entry name" value="T_den_put_tspse"/>
    <property type="match status" value="1"/>
</dbReference>
<dbReference type="PATRIC" id="fig|47770.28.peg.1342"/>
<protein>
    <recommendedName>
        <fullName evidence="3">Rpn family recombination-promoting nuclease/putative transposase</fullName>
    </recommendedName>
</protein>
<dbReference type="InterPro" id="IPR010106">
    <property type="entry name" value="RpnA"/>
</dbReference>
<sequence length="279" mass="32636">MSKEKELNVSEALGFTDYLMFQIVMRDPEICRMFLNEVLPHLDIQDITVRTQERIAFNQEDKVSILDVLITDSRGRRYNVEMQVAHKADMDKRARQYLFKMMEDGFLRRKQEYGELHAAYVIFILPFDPKGKGLKRYTFVYTAKEDPSVELNDDSALIYLNTKGTKGEIRPELDDLYRMIEGKPTSNGKLVSRIKKSMNNYRRTEEWRQHVMNTEEVAEAAKQLGMEEGMHEATVAAIHKTINMLRRMKCSPKQILQELEQDYGNEFSEEELADFVKNA</sequence>
<comment type="caution">
    <text evidence="1">The sequence shown here is derived from an EMBL/GenBank/DDBJ whole genome shotgun (WGS) entry which is preliminary data.</text>
</comment>
<evidence type="ECO:0008006" key="3">
    <source>
        <dbReference type="Google" id="ProtNLM"/>
    </source>
</evidence>
<dbReference type="AlphaFoldDB" id="A0A109DCX0"/>
<dbReference type="EMBL" id="LJGP01000043">
    <property type="protein sequence ID" value="KWU03100.1"/>
    <property type="molecule type" value="Genomic_DNA"/>
</dbReference>
<evidence type="ECO:0000313" key="1">
    <source>
        <dbReference type="EMBL" id="KWU03100.1"/>
    </source>
</evidence>
<dbReference type="Proteomes" id="UP000067598">
    <property type="component" value="Unassembled WGS sequence"/>
</dbReference>
<accession>A0A109DCX0</accession>
<dbReference type="PANTHER" id="PTHR41317">
    <property type="entry name" value="PD-(D_E)XK NUCLEASE FAMILY TRANSPOSASE"/>
    <property type="match status" value="1"/>
</dbReference>
<organism evidence="1 2">
    <name type="scientific">Lactobacillus crispatus</name>
    <dbReference type="NCBI Taxonomy" id="47770"/>
    <lineage>
        <taxon>Bacteria</taxon>
        <taxon>Bacillati</taxon>
        <taxon>Bacillota</taxon>
        <taxon>Bacilli</taxon>
        <taxon>Lactobacillales</taxon>
        <taxon>Lactobacillaceae</taxon>
        <taxon>Lactobacillus</taxon>
    </lineage>
</organism>